<comment type="caution">
    <text evidence="1">The sequence shown here is derived from an EMBL/GenBank/DDBJ whole genome shotgun (WGS) entry which is preliminary data.</text>
</comment>
<evidence type="ECO:0000313" key="1">
    <source>
        <dbReference type="EMBL" id="MBA8876458.1"/>
    </source>
</evidence>
<protein>
    <submittedName>
        <fullName evidence="1">Uncharacterized protein</fullName>
    </submittedName>
</protein>
<evidence type="ECO:0000313" key="2">
    <source>
        <dbReference type="Proteomes" id="UP000549052"/>
    </source>
</evidence>
<gene>
    <name evidence="1" type="ORF">FHW16_000140</name>
</gene>
<accession>A0A839EDF1</accession>
<proteinExistence type="predicted"/>
<keyword evidence="2" id="KW-1185">Reference proteome</keyword>
<dbReference type="EMBL" id="JACGXN010000001">
    <property type="protein sequence ID" value="MBA8876458.1"/>
    <property type="molecule type" value="Genomic_DNA"/>
</dbReference>
<name>A0A839EDF1_9HYPH</name>
<dbReference type="AlphaFoldDB" id="A0A839EDF1"/>
<organism evidence="1 2">
    <name type="scientific">Phyllobacterium myrsinacearum</name>
    <dbReference type="NCBI Taxonomy" id="28101"/>
    <lineage>
        <taxon>Bacteria</taxon>
        <taxon>Pseudomonadati</taxon>
        <taxon>Pseudomonadota</taxon>
        <taxon>Alphaproteobacteria</taxon>
        <taxon>Hyphomicrobiales</taxon>
        <taxon>Phyllobacteriaceae</taxon>
        <taxon>Phyllobacterium</taxon>
    </lineage>
</organism>
<dbReference type="Proteomes" id="UP000549052">
    <property type="component" value="Unassembled WGS sequence"/>
</dbReference>
<sequence length="38" mass="4318">MIVLLLPVSLSMLVIAIVMAHHERKLSDQSAREMERAE</sequence>
<reference evidence="1 2" key="1">
    <citation type="submission" date="2020-07" db="EMBL/GenBank/DDBJ databases">
        <title>Genomic Encyclopedia of Type Strains, Phase IV (KMG-V): Genome sequencing to study the core and pangenomes of soil and plant-associated prokaryotes.</title>
        <authorList>
            <person name="Whitman W."/>
        </authorList>
    </citation>
    <scope>NUCLEOTIDE SEQUENCE [LARGE SCALE GENOMIC DNA]</scope>
    <source>
        <strain evidence="1 2">AN3</strain>
    </source>
</reference>